<dbReference type="InterPro" id="IPR002701">
    <property type="entry name" value="CM_II_prokaryot"/>
</dbReference>
<reference evidence="3 4" key="1">
    <citation type="journal article" date="2015" name="Genome Announc.">
        <title>Expanding the biotechnology potential of lactobacilli through comparative genomics of 213 strains and associated genera.</title>
        <authorList>
            <person name="Sun Z."/>
            <person name="Harris H.M."/>
            <person name="McCann A."/>
            <person name="Guo C."/>
            <person name="Argimon S."/>
            <person name="Zhang W."/>
            <person name="Yang X."/>
            <person name="Jeffery I.B."/>
            <person name="Cooney J.C."/>
            <person name="Kagawa T.F."/>
            <person name="Liu W."/>
            <person name="Song Y."/>
            <person name="Salvetti E."/>
            <person name="Wrobel A."/>
            <person name="Rasinkangas P."/>
            <person name="Parkhill J."/>
            <person name="Rea M.C."/>
            <person name="O'Sullivan O."/>
            <person name="Ritari J."/>
            <person name="Douillard F.P."/>
            <person name="Paul Ross R."/>
            <person name="Yang R."/>
            <person name="Briner A.E."/>
            <person name="Felis G.E."/>
            <person name="de Vos W.M."/>
            <person name="Barrangou R."/>
            <person name="Klaenhammer T.R."/>
            <person name="Caufield P.W."/>
            <person name="Cui Y."/>
            <person name="Zhang H."/>
            <person name="O'Toole P.W."/>
        </authorList>
    </citation>
    <scope>NUCLEOTIDE SEQUENCE [LARGE SCALE GENOMIC DNA]</scope>
    <source>
        <strain evidence="3 4">DSM 17758</strain>
    </source>
</reference>
<dbReference type="Gene3D" id="1.20.59.10">
    <property type="entry name" value="Chorismate mutase"/>
    <property type="match status" value="1"/>
</dbReference>
<dbReference type="InterPro" id="IPR036263">
    <property type="entry name" value="Chorismate_II_sf"/>
</dbReference>
<dbReference type="AlphaFoldDB" id="A0A0R1VXL8"/>
<dbReference type="InterPro" id="IPR036979">
    <property type="entry name" value="CM_dom_sf"/>
</dbReference>
<evidence type="ECO:0000256" key="1">
    <source>
        <dbReference type="ARBA" id="ARBA00023235"/>
    </source>
</evidence>
<dbReference type="RefSeq" id="WP_057825278.1">
    <property type="nucleotide sequence ID" value="NZ_AZFX01000080.1"/>
</dbReference>
<sequence length="96" mass="11213">MSLETKREKIDTIDAQLIELMVARLSVAKEIAQEKARTHQPLTNKPREQEIFDKLDQQVASEVRPYVHTLFEDLILVSKQYQAHLIKEIQDQAEQN</sequence>
<dbReference type="PATRIC" id="fig|1423735.3.peg.386"/>
<evidence type="ECO:0000313" key="3">
    <source>
        <dbReference type="EMBL" id="KRM08635.1"/>
    </source>
</evidence>
<dbReference type="SMART" id="SM00830">
    <property type="entry name" value="CM_2"/>
    <property type="match status" value="1"/>
</dbReference>
<dbReference type="GO" id="GO:0046417">
    <property type="term" value="P:chorismate metabolic process"/>
    <property type="evidence" value="ECO:0007669"/>
    <property type="project" value="InterPro"/>
</dbReference>
<protein>
    <recommendedName>
        <fullName evidence="2">Chorismate mutase domain-containing protein</fullName>
    </recommendedName>
</protein>
<comment type="caution">
    <text evidence="3">The sequence shown here is derived from an EMBL/GenBank/DDBJ whole genome shotgun (WGS) entry which is preliminary data.</text>
</comment>
<dbReference type="Pfam" id="PF01817">
    <property type="entry name" value="CM_2"/>
    <property type="match status" value="1"/>
</dbReference>
<accession>A0A0R1VXL8</accession>
<evidence type="ECO:0000313" key="4">
    <source>
        <dbReference type="Proteomes" id="UP000051315"/>
    </source>
</evidence>
<gene>
    <name evidence="3" type="ORF">FC15_GL000373</name>
</gene>
<dbReference type="PROSITE" id="PS51168">
    <property type="entry name" value="CHORISMATE_MUT_2"/>
    <property type="match status" value="1"/>
</dbReference>
<dbReference type="GO" id="GO:0004106">
    <property type="term" value="F:chorismate mutase activity"/>
    <property type="evidence" value="ECO:0007669"/>
    <property type="project" value="InterPro"/>
</dbReference>
<name>A0A0R1VXL8_9LACO</name>
<dbReference type="InterPro" id="IPR051331">
    <property type="entry name" value="Chorismate_mutase-related"/>
</dbReference>
<dbReference type="GO" id="GO:0009697">
    <property type="term" value="P:salicylic acid biosynthetic process"/>
    <property type="evidence" value="ECO:0007669"/>
    <property type="project" value="TreeGrafter"/>
</dbReference>
<dbReference type="EMBL" id="AZFX01000080">
    <property type="protein sequence ID" value="KRM08635.1"/>
    <property type="molecule type" value="Genomic_DNA"/>
</dbReference>
<dbReference type="OrthoDB" id="9802281at2"/>
<feature type="domain" description="Chorismate mutase" evidence="2">
    <location>
        <begin position="1"/>
        <end position="86"/>
    </location>
</feature>
<proteinExistence type="predicted"/>
<dbReference type="Proteomes" id="UP000051315">
    <property type="component" value="Unassembled WGS sequence"/>
</dbReference>
<dbReference type="PANTHER" id="PTHR38041">
    <property type="entry name" value="CHORISMATE MUTASE"/>
    <property type="match status" value="1"/>
</dbReference>
<keyword evidence="4" id="KW-1185">Reference proteome</keyword>
<dbReference type="PANTHER" id="PTHR38041:SF1">
    <property type="entry name" value="CHORISMATE MUTASE"/>
    <property type="match status" value="1"/>
</dbReference>
<dbReference type="SUPFAM" id="SSF48600">
    <property type="entry name" value="Chorismate mutase II"/>
    <property type="match status" value="1"/>
</dbReference>
<dbReference type="STRING" id="1423735.FC15_GL000373"/>
<organism evidence="3 4">
    <name type="scientific">Lapidilactobacillus concavus DSM 17758</name>
    <dbReference type="NCBI Taxonomy" id="1423735"/>
    <lineage>
        <taxon>Bacteria</taxon>
        <taxon>Bacillati</taxon>
        <taxon>Bacillota</taxon>
        <taxon>Bacilli</taxon>
        <taxon>Lactobacillales</taxon>
        <taxon>Lactobacillaceae</taxon>
        <taxon>Lapidilactobacillus</taxon>
    </lineage>
</organism>
<keyword evidence="1" id="KW-0413">Isomerase</keyword>
<evidence type="ECO:0000259" key="2">
    <source>
        <dbReference type="PROSITE" id="PS51168"/>
    </source>
</evidence>